<feature type="compositionally biased region" description="Low complexity" evidence="2">
    <location>
        <begin position="1440"/>
        <end position="1450"/>
    </location>
</feature>
<proteinExistence type="predicted"/>
<feature type="compositionally biased region" description="Polar residues" evidence="2">
    <location>
        <begin position="2112"/>
        <end position="2126"/>
    </location>
</feature>
<feature type="compositionally biased region" description="Basic and acidic residues" evidence="2">
    <location>
        <begin position="1784"/>
        <end position="1794"/>
    </location>
</feature>
<feature type="region of interest" description="Disordered" evidence="2">
    <location>
        <begin position="401"/>
        <end position="427"/>
    </location>
</feature>
<feature type="compositionally biased region" description="Polar residues" evidence="2">
    <location>
        <begin position="3242"/>
        <end position="3258"/>
    </location>
</feature>
<feature type="compositionally biased region" description="Basic and acidic residues" evidence="2">
    <location>
        <begin position="690"/>
        <end position="703"/>
    </location>
</feature>
<feature type="region of interest" description="Disordered" evidence="2">
    <location>
        <begin position="1827"/>
        <end position="1902"/>
    </location>
</feature>
<keyword evidence="5" id="KW-1185">Reference proteome</keyword>
<feature type="compositionally biased region" description="Basic and acidic residues" evidence="2">
    <location>
        <begin position="3636"/>
        <end position="3654"/>
    </location>
</feature>
<dbReference type="EMBL" id="BFEA01000005">
    <property type="protein sequence ID" value="GBG59533.1"/>
    <property type="molecule type" value="Genomic_DNA"/>
</dbReference>
<feature type="domain" description="BRCT" evidence="3">
    <location>
        <begin position="2959"/>
        <end position="3057"/>
    </location>
</feature>
<feature type="domain" description="BRCT" evidence="3">
    <location>
        <begin position="2353"/>
        <end position="2462"/>
    </location>
</feature>
<feature type="compositionally biased region" description="Basic and acidic residues" evidence="2">
    <location>
        <begin position="1980"/>
        <end position="1989"/>
    </location>
</feature>
<feature type="compositionally biased region" description="Basic and acidic residues" evidence="2">
    <location>
        <begin position="1926"/>
        <end position="1936"/>
    </location>
</feature>
<feature type="compositionally biased region" description="Basic and acidic residues" evidence="2">
    <location>
        <begin position="1624"/>
        <end position="1681"/>
    </location>
</feature>
<feature type="region of interest" description="Disordered" evidence="2">
    <location>
        <begin position="551"/>
        <end position="570"/>
    </location>
</feature>
<dbReference type="InterPro" id="IPR001357">
    <property type="entry name" value="BRCT_dom"/>
</dbReference>
<feature type="region of interest" description="Disordered" evidence="2">
    <location>
        <begin position="3213"/>
        <end position="3350"/>
    </location>
</feature>
<feature type="region of interest" description="Disordered" evidence="2">
    <location>
        <begin position="912"/>
        <end position="940"/>
    </location>
</feature>
<evidence type="ECO:0000256" key="2">
    <source>
        <dbReference type="SAM" id="MobiDB-lite"/>
    </source>
</evidence>
<dbReference type="InterPro" id="IPR047250">
    <property type="entry name" value="BRCT_p53bp1-like_rpt2"/>
</dbReference>
<accession>A0A388JP31</accession>
<feature type="region of interest" description="Disordered" evidence="2">
    <location>
        <begin position="1"/>
        <end position="31"/>
    </location>
</feature>
<keyword evidence="1" id="KW-0175">Coiled coil</keyword>
<sequence length="3904" mass="423805">MDGLRGGTGAGVGEMRGREKEDRLGTGKGLVGHLRQPEFSQAPIWLAPWLRPLSFSASLGDSVPARTTFSIAALNNGELKTSGPCKSCEPDDMDAAQTVLESEVSVHEVDAVRGHAHAMERVKHNPALHLSEETPVGQDPPTFTAGHLMEEDGKPHLATTEPGLFRGASTQMELVLQPSMQDGGSARVSSVRVINGQSLTVYGASCEKQNKFNGCGSNVGKESSLRSRNGRSDSGICSTVACHKFMSELHGKPCGSETAGCVMLTSSHDEGMNEFCPVSDHTPSTEVYIAPEDLVCSVAQGEDCYKSEDLNCQKPETDARALACGIGMMPKAAEYGERRGERGVIDRQGYVMQIEDMGCGHDSAKDHMLTTCRQQEVPERRADRLSCEDGVDQETEGCVEQGAKNDMPYGNGQRNAKRRGEDLQPGVEEGTVGLSVTAAEALVIRGMIETCGGGMKWDIERAAIEIAVRLRRNRQEMQLDVYSYESADTVYYAGDEDETEILDEEMEDAFKDVGLSISRVAESHHSGDVACCKGDQRANLADRICTEHLENQAHDGGDDDDHHEFNDGNGDALYQDNVHEGTPLDNNCFVQSDNRNEFQYKKRGRLVKGHGGGGGHYDESFAGEVGTASRLKADGNGLSCQSGSQEVERVTCCDKLETAVGKKAMPVMGDNNCNDYAAPRRMNNGYNAGHENEVGEDQRRDEGGIDDVNKVKVVCAEDEIDESVKEFQDCHQGRATLTGNEPEQLEMNARLRNATCMNPLIAAVGSVQMSSSVSVVPDTCPESVDVESRDQTGQETADVNEVDKVNYCERKLGELLPIADGTAAMMTIEPRKKLMVHSTSDLRATADVIESAGMKITPRENDCEGETAMVARFSGEQFTKGCGFDISSHSRSVQSNEDAHVEGIGRSVKGGKGGWSAVATGGRKAEVEGPAENRTESITRKHSQCMNAAVESAEIESQKLFVCGLLPNNEQLSGKKEMCTTLHDEFKDARRAKAVLEGNMNAGTPEEVLEDVYLLETDMTSSDTYVDMDISPGPGRDLLVEKRGRKTHAEEIERADKAAADKDAQIMMSQCVDMGSFSGCNQETVMRTTGNQVLSEAITRVDGMGRMGRYDQMSLGLSPDTEDAFAGRRRKFPEQEIGRRMPREISVRRNDVAGISTDNQMDSGMSGGIEDTFRPDNETCAEEMDRGAQNEAVETCGNLGAKSETCAEEMDRDAQNEAAIETGVDNRHDSNAVQPRCKRVGRLSDRPAQGITSQAGSVSRWLGGWSLIPSPQQGRAPILLHSMGQVDLVEGIQTPRGRVEDKTPSFSFQPFNSLLNHGFPGVDPNISRIASTLLVESVADVGQAVEATEVIHSGECDSSEDIQAGGSCEPCIVGGVATRNRGQDLDPGSGTDLAIIQSTQSSVSMLPLSSNPLCSFVPCTPCDISQVESSQNRTFQLDLPSPSAAPKSPADGLSQGRNSAWTNTDTERSACRIQDRGHGAQEKEQGRTCVMDLRLETEDVEEEWEGRRCRGKEQENEVTGVVEMTDHNMASWKAGTHTEAHCGRQLLNEGQEQGRKQGCRQELCNIEGGEKEGRKHEERKDNFQVVEEEVVIQKKTCKQQAVPPHAAPRKSDSMQKSVRRKEPRCHGEDVDVQVRKWKERKEQESAKMVGESDPRGQQLKEKATHQEQHEENMQTDNHDEESVPNANQDGGGTGVQETVATTSDSRMTMRLQMKDDASPSAMADIADRLEQMATLRDSTARLQPEGSRMSPSPESGEEIHQQRHHGHAMSNAMGPGLNPKQKGRTNDREQDKARTNGMAQPDVPGNCDKEFQGSATGQQHLVRLTHKHLSTSGRSTARKGGIVLRPSNSRRVSPRRQIVKHRAARSDVRPSRHLYRWKRPPKAGPRTPPQDRKGEGRKDKHVCMEDQVEGIDMMRAISSSSSPRGPNEEDKGDAAGRDSGPSLMCWLSKVGSKRKRQVESDEVEGGCHDEEDHDASAVGREGDGSRDSVSGREANFVFQVHTSQHTGEGVEIDVLERTGGSCTVNAASDAGNADAMEISKATNANQNRDSNCLVAVEVGSRSTHKMRELNFQEQNWAQNEGVHEQGACSSAAHVAGHCQQVGVDEASSVGTLNEWPNKSLPSSSSVRIRGVGEEDVRSRDTSRNPEGEEKSKKSIYTDRRKRRRMSPSIAPVTPASPGHQGPRRSPTRRQENAQQGREDGLTRPSPGRQGLHRSSTRMQENAQQRLEDMLTPSPGRQGLCRSSTRMQENVQQRLKDTRVSIGIGGRGVDWCSLQGSRTCRRELLPDENRVAKDSRPDKTGGMIGVGGGVSDTRKGRKAGMRVCRERVGKHHGKLDKQNNTEANRMADTSERNKHQHLFKGMRFLLTGFDSQAKKNLLETITSDGGLVLSEIPHAYVVTAPQSPHTRRQAEGLSGHPHVIAARKLRTPKFLFGYAVGIPPASSDWIIQSVKARALLPVSRIAVRARPAVPPRPKRFSRQMTPAASSTTLTVQDTTGDLPACPVQEASEPLADYRGLLQAFTDAVAAAEAQQAAAEAERMRLANEAAGEAQRTTETDEAARNRRNAASTESLIASEHQWATLLQGMIFVPTETQAEPTQAEAEESNLATVMLNVMRGVMWNNKLLQAHLHAERQQRQQYQQDLAAVTADVRNAAMQQQQQQQLMNSTIARINGIEAKASAAPGCTTDAAKQINERIDHVVTIIGDIGVFNGPDTISSTVAAIKTDITKLQTRPDAATKTFKMPHFDITRDWTTKWQKIVTTPGFDLTFPNQRSEFFSRSCAGLRSTLGNEYDYTTFQGILDRANLVIQTDHKAANERQSQPHYVAKQAYQRLTHNNAVISEETDDHHAAAASSSDGGIVVALPPKRPKRVRKNKATQETAAAGAGQPWTAYKITKEVYDLRQKFQWGFEEESDEKGRNSLVSARDRKRKGESGTVEESSEVAQNVHRKTVGTSGCGLIAGTSGALLSGLRILLRGTSKFRNQLELLIQHAGARVVHSLTSGGSGSGKGGDVPIQERACDYVVVQEISQMQPDFLRTARRMKVHVVTYDCVIQALLMRRLPAQRPIEDGKLGHKLLQLSPPQAKEAAIPSHERCHRQEKKVEAEEDVPAPGTPVVGGAHNTERSPQRCSPLNIAGRSPEMSGPSLMTTGVVSNLVGTAQVERSSPHRVGAAFSEQVPSHSPGNQAACSASGIMPVSPVTVIPGRSRTERPVVCFSGAASGDGSRHALQKTKPCTEASPLRRSARSPAQQANPNASGANPVSFSPPMSLKKPSAARGATIAVAINERPSERPAARSSGAACGDGSRRCAVKKPKPHSEASPLRRSPWHPAEQADLDASDANPVSSSPPVCLEKPSTACGTTIAVAINVRSSKGPAACSSGAVEKSKPCPETSPLRRSPRFPAQQANLDASDTHPVSLSAPVCLEKPSAARGTAIGTARNGRSSERPAACPSGAASGDGPRKCAVERTTTCPEASPPRRSPRHPAQQANLEASDANPVCLSQPVCLGQPSASCDAAVGATVRGEGIAPESGRADLDILQRRCSPRFLRHDSPSRDPKSASMADILRHSHNNPLPSTRRHSPASLRKCAVSPSACPRSLRIHDTNKNLSKNGKKVQVICDDADQGSRGKDEQRVCPGEVSEGEQRDGQRMPYRKQKDMGKVSKMTKGKKTADTRTDDNGDDGSDFEEDGKGKGKVLRTSQHVESKGASRPQRDLKRAPGSEGGHKGKVDSGTGKWRHGRQQDMEKRYPCDWMGRCSRRPMEMPSLGVSNSDVKQVKQRGKPEGVSVIYYRAFKCNGVVFELGDTVEASRTTGHQRQESPVVLRIEELWEEFELTSHKGARIGCQTLNSSENPEDCHGSVSDGSNLQKRSGLSVFFGPLAGGIGAFLLEESSVLGKLSFIFFHLFGSDVSV</sequence>
<dbReference type="Proteomes" id="UP000265515">
    <property type="component" value="Unassembled WGS sequence"/>
</dbReference>
<feature type="region of interest" description="Disordered" evidence="2">
    <location>
        <begin position="3368"/>
        <end position="3485"/>
    </location>
</feature>
<dbReference type="PROSITE" id="PS50172">
    <property type="entry name" value="BRCT"/>
    <property type="match status" value="2"/>
</dbReference>
<feature type="region of interest" description="Disordered" evidence="2">
    <location>
        <begin position="1433"/>
        <end position="1485"/>
    </location>
</feature>
<feature type="region of interest" description="Disordered" evidence="2">
    <location>
        <begin position="3097"/>
        <end position="3126"/>
    </location>
</feature>
<feature type="compositionally biased region" description="Basic and acidic residues" evidence="2">
    <location>
        <begin position="15"/>
        <end position="25"/>
    </location>
</feature>
<dbReference type="InterPro" id="IPR036420">
    <property type="entry name" value="BRCT_dom_sf"/>
</dbReference>
<name>A0A388JP31_CHABU</name>
<feature type="region of interest" description="Disordered" evidence="2">
    <location>
        <begin position="1917"/>
        <end position="1989"/>
    </location>
</feature>
<feature type="compositionally biased region" description="Basic and acidic residues" evidence="2">
    <location>
        <begin position="2188"/>
        <end position="2201"/>
    </location>
</feature>
<feature type="compositionally biased region" description="Basic residues" evidence="2">
    <location>
        <begin position="1871"/>
        <end position="1881"/>
    </location>
</feature>
<feature type="region of interest" description="Disordered" evidence="2">
    <location>
        <begin position="3562"/>
        <end position="3735"/>
    </location>
</feature>
<evidence type="ECO:0000313" key="5">
    <source>
        <dbReference type="Proteomes" id="UP000265515"/>
    </source>
</evidence>
<reference evidence="4 5" key="1">
    <citation type="journal article" date="2018" name="Cell">
        <title>The Chara Genome: Secondary Complexity and Implications for Plant Terrestrialization.</title>
        <authorList>
            <person name="Nishiyama T."/>
            <person name="Sakayama H."/>
            <person name="Vries J.D."/>
            <person name="Buschmann H."/>
            <person name="Saint-Marcoux D."/>
            <person name="Ullrich K.K."/>
            <person name="Haas F.B."/>
            <person name="Vanderstraeten L."/>
            <person name="Becker D."/>
            <person name="Lang D."/>
            <person name="Vosolsobe S."/>
            <person name="Rombauts S."/>
            <person name="Wilhelmsson P.K.I."/>
            <person name="Janitza P."/>
            <person name="Kern R."/>
            <person name="Heyl A."/>
            <person name="Rumpler F."/>
            <person name="Villalobos L.I.A.C."/>
            <person name="Clay J.M."/>
            <person name="Skokan R."/>
            <person name="Toyoda A."/>
            <person name="Suzuki Y."/>
            <person name="Kagoshima H."/>
            <person name="Schijlen E."/>
            <person name="Tajeshwar N."/>
            <person name="Catarino B."/>
            <person name="Hetherington A.J."/>
            <person name="Saltykova A."/>
            <person name="Bonnot C."/>
            <person name="Breuninger H."/>
            <person name="Symeonidi A."/>
            <person name="Radhakrishnan G.V."/>
            <person name="Van Nieuwerburgh F."/>
            <person name="Deforce D."/>
            <person name="Chang C."/>
            <person name="Karol K.G."/>
            <person name="Hedrich R."/>
            <person name="Ulvskov P."/>
            <person name="Glockner G."/>
            <person name="Delwiche C.F."/>
            <person name="Petrasek J."/>
            <person name="Van de Peer Y."/>
            <person name="Friml J."/>
            <person name="Beilby M."/>
            <person name="Dolan L."/>
            <person name="Kohara Y."/>
            <person name="Sugano S."/>
            <person name="Fujiyama A."/>
            <person name="Delaux P.-M."/>
            <person name="Quint M."/>
            <person name="TheiBen G."/>
            <person name="Hagemann M."/>
            <person name="Harholt J."/>
            <person name="Dunand C."/>
            <person name="Zachgo S."/>
            <person name="Langdale J."/>
            <person name="Maumus F."/>
            <person name="Straeten D.V.D."/>
            <person name="Gould S.B."/>
            <person name="Rensing S.A."/>
        </authorList>
    </citation>
    <scope>NUCLEOTIDE SEQUENCE [LARGE SCALE GENOMIC DNA]</scope>
    <source>
        <strain evidence="4 5">S276</strain>
    </source>
</reference>
<feature type="coiled-coil region" evidence="1">
    <location>
        <begin position="2620"/>
        <end position="2647"/>
    </location>
</feature>
<feature type="region of interest" description="Disordered" evidence="2">
    <location>
        <begin position="2291"/>
        <end position="2319"/>
    </location>
</feature>
<feature type="compositionally biased region" description="Gly residues" evidence="2">
    <location>
        <begin position="1"/>
        <end position="14"/>
    </location>
</feature>
<feature type="coiled-coil region" evidence="1">
    <location>
        <begin position="2516"/>
        <end position="2543"/>
    </location>
</feature>
<feature type="region of interest" description="Disordered" evidence="2">
    <location>
        <begin position="127"/>
        <end position="162"/>
    </location>
</feature>
<feature type="region of interest" description="Disordered" evidence="2">
    <location>
        <begin position="683"/>
        <end position="703"/>
    </location>
</feature>
<dbReference type="OrthoDB" id="646980at2759"/>
<gene>
    <name evidence="4" type="ORF">CBR_g49793</name>
</gene>
<feature type="compositionally biased region" description="Basic and acidic residues" evidence="2">
    <location>
        <begin position="1465"/>
        <end position="1485"/>
    </location>
</feature>
<feature type="compositionally biased region" description="Polar residues" evidence="2">
    <location>
        <begin position="2240"/>
        <end position="2249"/>
    </location>
</feature>
<feature type="region of interest" description="Disordered" evidence="2">
    <location>
        <begin position="2112"/>
        <end position="2249"/>
    </location>
</feature>
<evidence type="ECO:0000256" key="1">
    <source>
        <dbReference type="SAM" id="Coils"/>
    </source>
</evidence>
<comment type="caution">
    <text evidence="4">The sequence shown here is derived from an EMBL/GenBank/DDBJ whole genome shotgun (WGS) entry which is preliminary data.</text>
</comment>
<feature type="compositionally biased region" description="Basic residues" evidence="2">
    <location>
        <begin position="1852"/>
        <end position="1863"/>
    </location>
</feature>
<feature type="region of interest" description="Disordered" evidence="2">
    <location>
        <begin position="1739"/>
        <end position="1812"/>
    </location>
</feature>
<dbReference type="SUPFAM" id="SSF52113">
    <property type="entry name" value="BRCT domain"/>
    <property type="match status" value="2"/>
</dbReference>
<feature type="compositionally biased region" description="Basic and acidic residues" evidence="2">
    <location>
        <begin position="551"/>
        <end position="566"/>
    </location>
</feature>
<feature type="compositionally biased region" description="Basic and acidic residues" evidence="2">
    <location>
        <begin position="2550"/>
        <end position="2559"/>
    </location>
</feature>
<protein>
    <recommendedName>
        <fullName evidence="3">BRCT domain-containing protein</fullName>
    </recommendedName>
</protein>
<feature type="compositionally biased region" description="Basic and acidic residues" evidence="2">
    <location>
        <begin position="3694"/>
        <end position="3722"/>
    </location>
</feature>
<feature type="region of interest" description="Disordered" evidence="2">
    <location>
        <begin position="2468"/>
        <end position="2495"/>
    </location>
</feature>
<feature type="compositionally biased region" description="Polar residues" evidence="2">
    <location>
        <begin position="2477"/>
        <end position="2494"/>
    </location>
</feature>
<dbReference type="CDD" id="cd17724">
    <property type="entry name" value="BRCT_p53bp1_rpt2"/>
    <property type="match status" value="1"/>
</dbReference>
<dbReference type="Gene3D" id="3.40.50.10190">
    <property type="entry name" value="BRCT domain"/>
    <property type="match status" value="2"/>
</dbReference>
<feature type="region of interest" description="Disordered" evidence="2">
    <location>
        <begin position="2543"/>
        <end position="2568"/>
    </location>
</feature>
<organism evidence="4 5">
    <name type="scientific">Chara braunii</name>
    <name type="common">Braun's stonewort</name>
    <dbReference type="NCBI Taxonomy" id="69332"/>
    <lineage>
        <taxon>Eukaryota</taxon>
        <taxon>Viridiplantae</taxon>
        <taxon>Streptophyta</taxon>
        <taxon>Charophyceae</taxon>
        <taxon>Charales</taxon>
        <taxon>Characeae</taxon>
        <taxon>Chara</taxon>
    </lineage>
</organism>
<feature type="region of interest" description="Disordered" evidence="2">
    <location>
        <begin position="2907"/>
        <end position="2943"/>
    </location>
</feature>
<feature type="compositionally biased region" description="Basic and acidic residues" evidence="2">
    <location>
        <begin position="923"/>
        <end position="939"/>
    </location>
</feature>
<feature type="compositionally biased region" description="Basic and acidic residues" evidence="2">
    <location>
        <begin position="2130"/>
        <end position="2158"/>
    </location>
</feature>
<feature type="region of interest" description="Disordered" evidence="2">
    <location>
        <begin position="1595"/>
        <end position="1707"/>
    </location>
</feature>
<evidence type="ECO:0000259" key="3">
    <source>
        <dbReference type="PROSITE" id="PS50172"/>
    </source>
</evidence>
<feature type="compositionally biased region" description="Basic and acidic residues" evidence="2">
    <location>
        <begin position="3618"/>
        <end position="3627"/>
    </location>
</feature>
<evidence type="ECO:0000313" key="4">
    <source>
        <dbReference type="EMBL" id="GBG59533.1"/>
    </source>
</evidence>
<dbReference type="SMART" id="SM00292">
    <property type="entry name" value="BRCT"/>
    <property type="match status" value="2"/>
</dbReference>
<feature type="compositionally biased region" description="Polar residues" evidence="2">
    <location>
        <begin position="1455"/>
        <end position="1464"/>
    </location>
</feature>
<dbReference type="Gramene" id="GBG59533">
    <property type="protein sequence ID" value="GBG59533"/>
    <property type="gene ID" value="CBR_g49793"/>
</dbReference>
<feature type="compositionally biased region" description="Polar residues" evidence="2">
    <location>
        <begin position="1695"/>
        <end position="1706"/>
    </location>
</feature>
<feature type="compositionally biased region" description="Polar residues" evidence="2">
    <location>
        <begin position="3399"/>
        <end position="3411"/>
    </location>
</feature>
<feature type="compositionally biased region" description="Basic and acidic residues" evidence="2">
    <location>
        <begin position="1889"/>
        <end position="1902"/>
    </location>
</feature>
<feature type="compositionally biased region" description="Acidic residues" evidence="2">
    <location>
        <begin position="3672"/>
        <end position="3681"/>
    </location>
</feature>